<feature type="domain" description="HMG box" evidence="4">
    <location>
        <begin position="509"/>
        <end position="577"/>
    </location>
</feature>
<dbReference type="GO" id="GO:0005634">
    <property type="term" value="C:nucleus"/>
    <property type="evidence" value="ECO:0007669"/>
    <property type="project" value="UniProtKB-UniRule"/>
</dbReference>
<feature type="DNA-binding region" description="HMG box" evidence="2">
    <location>
        <begin position="414"/>
        <end position="478"/>
    </location>
</feature>
<feature type="region of interest" description="Disordered" evidence="3">
    <location>
        <begin position="379"/>
        <end position="416"/>
    </location>
</feature>
<dbReference type="SMART" id="SM00398">
    <property type="entry name" value="HMG"/>
    <property type="match status" value="6"/>
</dbReference>
<feature type="region of interest" description="Disordered" evidence="3">
    <location>
        <begin position="562"/>
        <end position="597"/>
    </location>
</feature>
<feature type="domain" description="HMG box" evidence="4">
    <location>
        <begin position="12"/>
        <end position="80"/>
    </location>
</feature>
<evidence type="ECO:0000259" key="4">
    <source>
        <dbReference type="PROSITE" id="PS50118"/>
    </source>
</evidence>
<dbReference type="RefSeq" id="XP_008873219.1">
    <property type="nucleotide sequence ID" value="XM_008874997.1"/>
</dbReference>
<feature type="DNA-binding region" description="HMG box" evidence="2">
    <location>
        <begin position="240"/>
        <end position="304"/>
    </location>
</feature>
<dbReference type="EMBL" id="KI913970">
    <property type="protein sequence ID" value="ETV98344.1"/>
    <property type="molecule type" value="Genomic_DNA"/>
</dbReference>
<dbReference type="VEuPathDB" id="FungiDB:H310_09039"/>
<dbReference type="OrthoDB" id="1919336at2759"/>
<feature type="compositionally biased region" description="Low complexity" evidence="3">
    <location>
        <begin position="478"/>
        <end position="488"/>
    </location>
</feature>
<dbReference type="PROSITE" id="PS50118">
    <property type="entry name" value="HMG_BOX_2"/>
    <property type="match status" value="6"/>
</dbReference>
<sequence length="658" mass="74204">MAPQPSMDTSKVKMWRNAYVHFADKKRIDLVKEHPTLDNASISRQLGKLWKGLPAEERSVWVNLAAYDRARYIAECQIQSTQPSLATAPSITTHLADATSDYDMSALSLLSPRPRLTSSHGTATAASVSAYGDPLSQFSPPIVGTMAPLASATSASKKRKRVSTGSHVQLAYYYFRRAKRDVMLADNPSMLSADINREIGQQWHALRAEAKLPWMQMALANAKSANTASSCPKFKDPLAPKAPRSAFQFLLESRRQEHPNLAYNDLTKESAQLWRLMPDDRRAPWMKLAREDRLRYECEMKKYKPPTYARDFKSAKRPVYLGGGKGETNPQSAFVHFFRDKRVSHANLSFVELTQRLSRQWKLMSLEEKRPWLQRALDERARRGSTTAHQAKRTKSTDATPPTPPPPCKKTSIPRRPKSAFVHFQLQTRQSMPDMPYKDFMQKIAAMWKTKSDADKMPWQALAKQDLNRYTRECAAASSSSVATSATSPDPLPGHTSCGGGNTPAVASSLRLRHGFACFVQAKKHDILAKTPHLTHNELLHEVGKLWRDMSPLERQRWRDLMQDKKSPMARSSSAPRSKSSPETSTLSTSSPLLTQPLVDDSQQHHLELMDGLWGEDVESVSQHMFYEEDLAQSHPLSLPLMEDMDSMHHHPHSSDML</sequence>
<dbReference type="SUPFAM" id="SSF47095">
    <property type="entry name" value="HMG-box"/>
    <property type="match status" value="6"/>
</dbReference>
<dbReference type="GeneID" id="20086089"/>
<evidence type="ECO:0000256" key="3">
    <source>
        <dbReference type="SAM" id="MobiDB-lite"/>
    </source>
</evidence>
<feature type="domain" description="HMG box" evidence="4">
    <location>
        <begin position="327"/>
        <end position="382"/>
    </location>
</feature>
<dbReference type="InterPro" id="IPR050342">
    <property type="entry name" value="HMGB"/>
</dbReference>
<gene>
    <name evidence="5" type="ORF">H310_09039</name>
</gene>
<dbReference type="PANTHER" id="PTHR48112">
    <property type="entry name" value="HIGH MOBILITY GROUP PROTEIN DSP1"/>
    <property type="match status" value="1"/>
</dbReference>
<feature type="DNA-binding region" description="HMG box" evidence="2">
    <location>
        <begin position="509"/>
        <end position="577"/>
    </location>
</feature>
<dbReference type="CDD" id="cd00084">
    <property type="entry name" value="HMG-box_SF"/>
    <property type="match status" value="5"/>
</dbReference>
<organism evidence="5">
    <name type="scientific">Aphanomyces invadans</name>
    <dbReference type="NCBI Taxonomy" id="157072"/>
    <lineage>
        <taxon>Eukaryota</taxon>
        <taxon>Sar</taxon>
        <taxon>Stramenopiles</taxon>
        <taxon>Oomycota</taxon>
        <taxon>Saprolegniomycetes</taxon>
        <taxon>Saprolegniales</taxon>
        <taxon>Verrucalvaceae</taxon>
        <taxon>Aphanomyces</taxon>
    </lineage>
</organism>
<reference evidence="5" key="1">
    <citation type="submission" date="2013-12" db="EMBL/GenBank/DDBJ databases">
        <title>The Genome Sequence of Aphanomyces invadans NJM9701.</title>
        <authorList>
            <consortium name="The Broad Institute Genomics Platform"/>
            <person name="Russ C."/>
            <person name="Tyler B."/>
            <person name="van West P."/>
            <person name="Dieguez-Uribeondo J."/>
            <person name="Young S.K."/>
            <person name="Zeng Q."/>
            <person name="Gargeya S."/>
            <person name="Fitzgerald M."/>
            <person name="Abouelleil A."/>
            <person name="Alvarado L."/>
            <person name="Chapman S.B."/>
            <person name="Gainer-Dewar J."/>
            <person name="Goldberg J."/>
            <person name="Griggs A."/>
            <person name="Gujja S."/>
            <person name="Hansen M."/>
            <person name="Howarth C."/>
            <person name="Imamovic A."/>
            <person name="Ireland A."/>
            <person name="Larimer J."/>
            <person name="McCowan C."/>
            <person name="Murphy C."/>
            <person name="Pearson M."/>
            <person name="Poon T.W."/>
            <person name="Priest M."/>
            <person name="Roberts A."/>
            <person name="Saif S."/>
            <person name="Shea T."/>
            <person name="Sykes S."/>
            <person name="Wortman J."/>
            <person name="Nusbaum C."/>
            <person name="Birren B."/>
        </authorList>
    </citation>
    <scope>NUCLEOTIDE SEQUENCE [LARGE SCALE GENOMIC DNA]</scope>
    <source>
        <strain evidence="5">NJM9701</strain>
    </source>
</reference>
<keyword evidence="2" id="KW-0539">Nucleus</keyword>
<dbReference type="STRING" id="157072.A0A024TWI8"/>
<dbReference type="PANTHER" id="PTHR48112:SF22">
    <property type="entry name" value="MITOCHONDRIAL TRANSCRIPTION FACTOR A, ISOFORM B"/>
    <property type="match status" value="1"/>
</dbReference>
<protein>
    <recommendedName>
        <fullName evidence="4">HMG box domain-containing protein</fullName>
    </recommendedName>
</protein>
<keyword evidence="1 2" id="KW-0238">DNA-binding</keyword>
<feature type="DNA-binding region" description="HMG box" evidence="2">
    <location>
        <begin position="12"/>
        <end position="80"/>
    </location>
</feature>
<dbReference type="Gene3D" id="1.10.30.10">
    <property type="entry name" value="High mobility group box domain"/>
    <property type="match status" value="6"/>
</dbReference>
<feature type="region of interest" description="Disordered" evidence="3">
    <location>
        <begin position="478"/>
        <end position="497"/>
    </location>
</feature>
<feature type="domain" description="HMG box" evidence="4">
    <location>
        <begin position="171"/>
        <end position="218"/>
    </location>
</feature>
<dbReference type="InterPro" id="IPR036910">
    <property type="entry name" value="HMG_box_dom_sf"/>
</dbReference>
<dbReference type="eggNOG" id="KOG0381">
    <property type="taxonomic scope" value="Eukaryota"/>
</dbReference>
<feature type="domain" description="HMG box" evidence="4">
    <location>
        <begin position="414"/>
        <end position="478"/>
    </location>
</feature>
<dbReference type="Pfam" id="PF00505">
    <property type="entry name" value="HMG_box"/>
    <property type="match status" value="6"/>
</dbReference>
<evidence type="ECO:0000313" key="5">
    <source>
        <dbReference type="EMBL" id="ETV98344.1"/>
    </source>
</evidence>
<evidence type="ECO:0000256" key="1">
    <source>
        <dbReference type="ARBA" id="ARBA00023125"/>
    </source>
</evidence>
<dbReference type="InterPro" id="IPR009071">
    <property type="entry name" value="HMG_box_dom"/>
</dbReference>
<accession>A0A024TWI8</accession>
<dbReference type="AlphaFoldDB" id="A0A024TWI8"/>
<feature type="DNA-binding region" description="HMG box" evidence="2">
    <location>
        <begin position="327"/>
        <end position="382"/>
    </location>
</feature>
<feature type="domain" description="HMG box" evidence="4">
    <location>
        <begin position="240"/>
        <end position="304"/>
    </location>
</feature>
<feature type="DNA-binding region" description="HMG box" evidence="2">
    <location>
        <begin position="171"/>
        <end position="218"/>
    </location>
</feature>
<evidence type="ECO:0000256" key="2">
    <source>
        <dbReference type="PROSITE-ProRule" id="PRU00267"/>
    </source>
</evidence>
<name>A0A024TWI8_9STRA</name>
<feature type="compositionally biased region" description="Low complexity" evidence="3">
    <location>
        <begin position="569"/>
        <end position="597"/>
    </location>
</feature>
<dbReference type="GO" id="GO:0003677">
    <property type="term" value="F:DNA binding"/>
    <property type="evidence" value="ECO:0007669"/>
    <property type="project" value="UniProtKB-UniRule"/>
</dbReference>
<proteinExistence type="predicted"/>